<dbReference type="EMBL" id="VXIT01000013">
    <property type="protein sequence ID" value="KAA6408591.1"/>
    <property type="molecule type" value="Genomic_DNA"/>
</dbReference>
<name>A0A5M8PGT9_9LECA</name>
<dbReference type="AlphaFoldDB" id="A0A5M8PGT9"/>
<organism evidence="2 3">
    <name type="scientific">Lasallia pustulata</name>
    <dbReference type="NCBI Taxonomy" id="136370"/>
    <lineage>
        <taxon>Eukaryota</taxon>
        <taxon>Fungi</taxon>
        <taxon>Dikarya</taxon>
        <taxon>Ascomycota</taxon>
        <taxon>Pezizomycotina</taxon>
        <taxon>Lecanoromycetes</taxon>
        <taxon>OSLEUM clade</taxon>
        <taxon>Umbilicariomycetidae</taxon>
        <taxon>Umbilicariales</taxon>
        <taxon>Umbilicariaceae</taxon>
        <taxon>Lasallia</taxon>
    </lineage>
</organism>
<evidence type="ECO:0000313" key="2">
    <source>
        <dbReference type="EMBL" id="KAA6408591.1"/>
    </source>
</evidence>
<feature type="region of interest" description="Disordered" evidence="1">
    <location>
        <begin position="128"/>
        <end position="174"/>
    </location>
</feature>
<accession>A0A5M8PGT9</accession>
<evidence type="ECO:0000313" key="3">
    <source>
        <dbReference type="Proteomes" id="UP000324767"/>
    </source>
</evidence>
<sequence>MVTITWPKQKETEKPQNGQAMTDVQAQSLVDTAIQSLVNLAITGPMEDMPVSIARVGISKVIPTLNIIELIWISPSKKVDLTGADADSEELMIRSEEKDDDFEFNETPKLAIYRSLRSRAPVVPPVVKTPESKMSRESVNAKRARQDSTLDQLLPTLAKKTRRASGTDVSSVGSGLSPVGEVVCIHRARSREG</sequence>
<comment type="caution">
    <text evidence="2">The sequence shown here is derived from an EMBL/GenBank/DDBJ whole genome shotgun (WGS) entry which is preliminary data.</text>
</comment>
<feature type="compositionally biased region" description="Basic and acidic residues" evidence="1">
    <location>
        <begin position="130"/>
        <end position="148"/>
    </location>
</feature>
<protein>
    <submittedName>
        <fullName evidence="2">Uncharacterized protein</fullName>
    </submittedName>
</protein>
<dbReference type="Proteomes" id="UP000324767">
    <property type="component" value="Unassembled WGS sequence"/>
</dbReference>
<proteinExistence type="predicted"/>
<evidence type="ECO:0000256" key="1">
    <source>
        <dbReference type="SAM" id="MobiDB-lite"/>
    </source>
</evidence>
<gene>
    <name evidence="2" type="ORF">FRX48_07673</name>
</gene>
<reference evidence="2 3" key="1">
    <citation type="submission" date="2019-09" db="EMBL/GenBank/DDBJ databases">
        <title>The hologenome of the rock-dwelling lichen Lasallia pustulata.</title>
        <authorList>
            <person name="Greshake Tzovaras B."/>
            <person name="Segers F."/>
            <person name="Bicker A."/>
            <person name="Dal Grande F."/>
            <person name="Otte J."/>
            <person name="Hankeln T."/>
            <person name="Schmitt I."/>
            <person name="Ebersberger I."/>
        </authorList>
    </citation>
    <scope>NUCLEOTIDE SEQUENCE [LARGE SCALE GENOMIC DNA]</scope>
    <source>
        <strain evidence="2">A1-1</strain>
    </source>
</reference>